<sequence>MDSFTFFNNHLDYIVILDHLGTFAFAVSGIRLAYLDRLDWFGAYVVGLVTAIGGGTTRDVLLDTTPFWMEQPSYLIITGLALITVLLFESIIQKMSKTLYIFDAIGLGLFTVVGIEKALVFDFPWWVAILMGMITGAIGGVIRDVLLNETPLIFRKDVYAMACILGGVVFFISDEIGMLHSFSGILAATTVIVVRIIALQYHIEIPIFKPRKEL</sequence>
<evidence type="ECO:0000256" key="4">
    <source>
        <dbReference type="ARBA" id="ARBA00022692"/>
    </source>
</evidence>
<evidence type="ECO:0000313" key="9">
    <source>
        <dbReference type="EMBL" id="PVX51723.1"/>
    </source>
</evidence>
<accession>A0A7L4UPQ3</accession>
<organism evidence="9 10">
    <name type="scientific">Balneicella halophila</name>
    <dbReference type="NCBI Taxonomy" id="1537566"/>
    <lineage>
        <taxon>Bacteria</taxon>
        <taxon>Pseudomonadati</taxon>
        <taxon>Bacteroidota</taxon>
        <taxon>Bacteroidia</taxon>
        <taxon>Bacteroidales</taxon>
        <taxon>Balneicellaceae</taxon>
        <taxon>Balneicella</taxon>
    </lineage>
</organism>
<reference evidence="9 10" key="1">
    <citation type="submission" date="2018-05" db="EMBL/GenBank/DDBJ databases">
        <title>Genomic Encyclopedia of Type Strains, Phase IV (KMG-IV): sequencing the most valuable type-strain genomes for metagenomic binning, comparative biology and taxonomic classification.</title>
        <authorList>
            <person name="Goeker M."/>
        </authorList>
    </citation>
    <scope>NUCLEOTIDE SEQUENCE [LARGE SCALE GENOMIC DNA]</scope>
    <source>
        <strain evidence="9 10">DSM 28579</strain>
    </source>
</reference>
<protein>
    <submittedName>
        <fullName evidence="9">Putative membrane protein YeiH</fullName>
    </submittedName>
</protein>
<dbReference type="Proteomes" id="UP000251835">
    <property type="component" value="Unassembled WGS sequence"/>
</dbReference>
<evidence type="ECO:0000259" key="8">
    <source>
        <dbReference type="Pfam" id="PF03458"/>
    </source>
</evidence>
<feature type="domain" description="Glycine transporter" evidence="8">
    <location>
        <begin position="100"/>
        <end position="172"/>
    </location>
</feature>
<feature type="domain" description="Glycine transporter" evidence="8">
    <location>
        <begin position="16"/>
        <end position="88"/>
    </location>
</feature>
<keyword evidence="10" id="KW-1185">Reference proteome</keyword>
<evidence type="ECO:0000256" key="6">
    <source>
        <dbReference type="ARBA" id="ARBA00023136"/>
    </source>
</evidence>
<dbReference type="PANTHER" id="PTHR30506:SF3">
    <property type="entry name" value="UPF0126 INNER MEMBRANE PROTEIN YADS-RELATED"/>
    <property type="match status" value="1"/>
</dbReference>
<dbReference type="Pfam" id="PF03458">
    <property type="entry name" value="Gly_transporter"/>
    <property type="match status" value="2"/>
</dbReference>
<feature type="transmembrane region" description="Helical" evidence="7">
    <location>
        <begin position="41"/>
        <end position="61"/>
    </location>
</feature>
<keyword evidence="6 7" id="KW-0472">Membrane</keyword>
<feature type="transmembrane region" description="Helical" evidence="7">
    <location>
        <begin position="99"/>
        <end position="119"/>
    </location>
</feature>
<keyword evidence="5 7" id="KW-1133">Transmembrane helix</keyword>
<evidence type="ECO:0000256" key="5">
    <source>
        <dbReference type="ARBA" id="ARBA00022989"/>
    </source>
</evidence>
<evidence type="ECO:0000256" key="7">
    <source>
        <dbReference type="SAM" id="Phobius"/>
    </source>
</evidence>
<dbReference type="RefSeq" id="WP_116495300.1">
    <property type="nucleotide sequence ID" value="NZ_QENZ01000003.1"/>
</dbReference>
<comment type="subcellular location">
    <subcellularLocation>
        <location evidence="1">Cell membrane</location>
        <topology evidence="1">Multi-pass membrane protein</topology>
    </subcellularLocation>
</comment>
<dbReference type="InterPro" id="IPR005115">
    <property type="entry name" value="Gly_transporter"/>
</dbReference>
<dbReference type="AlphaFoldDB" id="A0A7L4UPQ3"/>
<evidence type="ECO:0000313" key="10">
    <source>
        <dbReference type="Proteomes" id="UP000251835"/>
    </source>
</evidence>
<feature type="transmembrane region" description="Helical" evidence="7">
    <location>
        <begin position="125"/>
        <end position="146"/>
    </location>
</feature>
<keyword evidence="4 7" id="KW-0812">Transmembrane</keyword>
<keyword evidence="3" id="KW-1003">Cell membrane</keyword>
<comment type="caution">
    <text evidence="9">The sequence shown here is derived from an EMBL/GenBank/DDBJ whole genome shotgun (WGS) entry which is preliminary data.</text>
</comment>
<name>A0A7L4UPQ3_BALHA</name>
<evidence type="ECO:0000256" key="1">
    <source>
        <dbReference type="ARBA" id="ARBA00004651"/>
    </source>
</evidence>
<feature type="transmembrane region" description="Helical" evidence="7">
    <location>
        <begin position="73"/>
        <end position="92"/>
    </location>
</feature>
<proteinExistence type="inferred from homology"/>
<dbReference type="GO" id="GO:0005886">
    <property type="term" value="C:plasma membrane"/>
    <property type="evidence" value="ECO:0007669"/>
    <property type="project" value="UniProtKB-SubCell"/>
</dbReference>
<gene>
    <name evidence="9" type="ORF">C7377_0008</name>
</gene>
<feature type="transmembrane region" description="Helical" evidence="7">
    <location>
        <begin position="182"/>
        <end position="203"/>
    </location>
</feature>
<dbReference type="EMBL" id="QENZ01000003">
    <property type="protein sequence ID" value="PVX51723.1"/>
    <property type="molecule type" value="Genomic_DNA"/>
</dbReference>
<feature type="transmembrane region" description="Helical" evidence="7">
    <location>
        <begin position="158"/>
        <end position="176"/>
    </location>
</feature>
<dbReference type="OrthoDB" id="9791874at2"/>
<evidence type="ECO:0000256" key="2">
    <source>
        <dbReference type="ARBA" id="ARBA00008193"/>
    </source>
</evidence>
<feature type="transmembrane region" description="Helical" evidence="7">
    <location>
        <begin position="13"/>
        <end position="34"/>
    </location>
</feature>
<comment type="similarity">
    <text evidence="2">Belongs to the UPF0126 family.</text>
</comment>
<evidence type="ECO:0000256" key="3">
    <source>
        <dbReference type="ARBA" id="ARBA00022475"/>
    </source>
</evidence>
<dbReference type="PANTHER" id="PTHR30506">
    <property type="entry name" value="INNER MEMBRANE PROTEIN"/>
    <property type="match status" value="1"/>
</dbReference>